<dbReference type="SUPFAM" id="SSF63829">
    <property type="entry name" value="Calcium-dependent phosphotriesterase"/>
    <property type="match status" value="1"/>
</dbReference>
<dbReference type="PANTHER" id="PTHR44324:SF5">
    <property type="entry name" value="EF-HAND DOMAIN-CONTAINING PROTEIN"/>
    <property type="match status" value="1"/>
</dbReference>
<feature type="region of interest" description="Disordered" evidence="3">
    <location>
        <begin position="963"/>
        <end position="993"/>
    </location>
</feature>
<accession>A0A640KWE3</accession>
<dbReference type="Pfam" id="PF00400">
    <property type="entry name" value="WD40"/>
    <property type="match status" value="1"/>
</dbReference>
<protein>
    <recommendedName>
        <fullName evidence="6">Guanine nucleotide-binding protein subunit beta-like protein</fullName>
    </recommendedName>
</protein>
<feature type="region of interest" description="Disordered" evidence="3">
    <location>
        <begin position="131"/>
        <end position="152"/>
    </location>
</feature>
<feature type="repeat" description="WD" evidence="2">
    <location>
        <begin position="351"/>
        <end position="383"/>
    </location>
</feature>
<evidence type="ECO:0000313" key="5">
    <source>
        <dbReference type="Proteomes" id="UP000419144"/>
    </source>
</evidence>
<comment type="caution">
    <text evidence="4">The sequence shown here is derived from an EMBL/GenBank/DDBJ whole genome shotgun (WGS) entry which is preliminary data.</text>
</comment>
<feature type="region of interest" description="Disordered" evidence="3">
    <location>
        <begin position="474"/>
        <end position="511"/>
    </location>
</feature>
<feature type="region of interest" description="Disordered" evidence="3">
    <location>
        <begin position="1"/>
        <end position="27"/>
    </location>
</feature>
<dbReference type="VEuPathDB" id="TriTrypDB:LtaPh_3310500"/>
<dbReference type="InterPro" id="IPR051242">
    <property type="entry name" value="WD-EF-hand_domain"/>
</dbReference>
<feature type="region of interest" description="Disordered" evidence="3">
    <location>
        <begin position="223"/>
        <end position="271"/>
    </location>
</feature>
<dbReference type="InterPro" id="IPR015943">
    <property type="entry name" value="WD40/YVTN_repeat-like_dom_sf"/>
</dbReference>
<dbReference type="InterPro" id="IPR036322">
    <property type="entry name" value="WD40_repeat_dom_sf"/>
</dbReference>
<dbReference type="Gene3D" id="2.130.10.10">
    <property type="entry name" value="YVTN repeat-like/Quinoprotein amine dehydrogenase"/>
    <property type="match status" value="3"/>
</dbReference>
<dbReference type="PROSITE" id="PS50294">
    <property type="entry name" value="WD_REPEATS_REGION"/>
    <property type="match status" value="1"/>
</dbReference>
<evidence type="ECO:0000313" key="4">
    <source>
        <dbReference type="EMBL" id="GET91839.1"/>
    </source>
</evidence>
<feature type="compositionally biased region" description="Polar residues" evidence="3">
    <location>
        <begin position="1608"/>
        <end position="1622"/>
    </location>
</feature>
<evidence type="ECO:0000256" key="2">
    <source>
        <dbReference type="PROSITE-ProRule" id="PRU00221"/>
    </source>
</evidence>
<organism evidence="4 5">
    <name type="scientific">Leishmania tarentolae</name>
    <name type="common">Sauroleishmania tarentolae</name>
    <dbReference type="NCBI Taxonomy" id="5689"/>
    <lineage>
        <taxon>Eukaryota</taxon>
        <taxon>Discoba</taxon>
        <taxon>Euglenozoa</taxon>
        <taxon>Kinetoplastea</taxon>
        <taxon>Metakinetoplastina</taxon>
        <taxon>Trypanosomatida</taxon>
        <taxon>Trypanosomatidae</taxon>
        <taxon>Leishmaniinae</taxon>
        <taxon>Leishmania</taxon>
        <taxon>lizard Leishmania</taxon>
    </lineage>
</organism>
<dbReference type="SUPFAM" id="SSF50978">
    <property type="entry name" value="WD40 repeat-like"/>
    <property type="match status" value="1"/>
</dbReference>
<dbReference type="Proteomes" id="UP000419144">
    <property type="component" value="Unassembled WGS sequence"/>
</dbReference>
<dbReference type="EMBL" id="BLBS01000051">
    <property type="protein sequence ID" value="GET91839.1"/>
    <property type="molecule type" value="Genomic_DNA"/>
</dbReference>
<keyword evidence="2" id="KW-0853">WD repeat</keyword>
<dbReference type="PANTHER" id="PTHR44324">
    <property type="entry name" value="WD40 REPEAT DOMAIN 95"/>
    <property type="match status" value="1"/>
</dbReference>
<evidence type="ECO:0000256" key="3">
    <source>
        <dbReference type="SAM" id="MobiDB-lite"/>
    </source>
</evidence>
<feature type="region of interest" description="Disordered" evidence="3">
    <location>
        <begin position="1606"/>
        <end position="1640"/>
    </location>
</feature>
<sequence length="1734" mass="185622">MPLQIRTNAPGQTSQASRARPLSRKGKYVESVYDGASWSHSRDASLGHRVASDGLPSSSPGISSSATTGKRSSSPPTAVTATITSMSQSTSSTAASRVKDLHQWILAVKQPSAPPATSAVPTVAGAAQVHGVNSVPPDSVRMDSSGRGSSTSVVHHLPLEERIGLPELKSILHAFQVQPLSADGQLVEAPFGGAPDSETADCVVAPLTLKTRHSVNELFSTVDDPQRNSKAAHLTDHQDTIDVTNGHSTERGKRQTPLRAPPPPPPLPSSRLALRSLSQEEFIHAIQKAVPSATLPEIHALLSKTISETQDSVSWNDLTAFLVTRSRQKADLALENQRFVLGDPPRGMRFDNQHSSPITCVAVEPVRRLLVTGCSEGSVRAWSSGNDLTYRGLLLQVRKWIVGLHWGCNGHVLYVVTMDRWIYILDGNTFEVLRIYHGRGITESSVSVTYANETIGTVHVGGVEPSKLTKWRAHNHGKAHPMRQGIAFPDNSTTPPSSRPPTSRPHTCESREERMRRLLFSVMHVCRAVRPTSKETDTAEYKHRNSSAHTEGTTVAGGASASPTPLPSTEVPSLSPTATLRAIYSLTTADAAEVLHQNTTPLTGVGRGPYVHQKLDECVLTALIDPVTATAFHESALQEDVLLLGTSAGDIFLFQLAQHHHLSTSRVLVARHVFRQLHDGRVTKLDLLLPLQALVSSGDDGHVCVMSLVTGEPLRSFYAADLPEQHSSITDFDLHPQLKMLLTIGPERRALVWEWTQPSPIALLDPANSPCCCGAFIGDRVLTISRDGVLHIYDCKGFHLQQEVSLATVGALDRFGSVLRATHSAISRVHVDEAPQRVLCFGHFPVSLRVKWQVSSGFPERYRGHHVPILTTLSSRAFWQVVTVGTDGVVMTWNLRTGTNELSFPLSNFSNMATASLPLRPTAVSMDLLQRRLLTGFADGIMAVWNILNGQVERVLTAAPSTSLPSPSSLAASRGIPRKRANPISGRGRPIGPASAERALTATTALTLTSPSRDVTAVGSFLRHRSLSYIFVLGSRVYVDAAVENSGAAGRYSGPQLGEYTTTPASSWTVPSAFGDVAKLVQVGVQLVGCATASGAVLVYNVLSDRQEGAPLWVRESLLSPLWPTGTILSPKTPANTAGNVSSSDASSTLLCRNGTVSASGRRMSGSSALAGTHGPRVVPNAATVLLASLANSAGAAGAAVAAGADPAASTTGTVVSRISCFVMLQAVHPQLLFVGQEDGTISFWHTLRRVCLGAVSLTTAAGVEDRTHGESPEWGGSEMVMSMDAEDISGQMLVFGDGEGKVHVCRLKWKILTDSHEQTVALMMPNMALYCQTSTPAKEQLHAVACSSASSSEDAAASVRSLPVLQELERVHVFSSGLKLSGIRLVHADEETAIVRAAASPSMTSTGAEDVGTAPEKGGDRYPDRSPPGTHKDTDRPRLLIVCTGVDHFVRVFTLAGIPVGELGMDEWDAARPSTFRFMGEPTAPPAVPLPCSLAGNFNWQQDGHDKIKKSTCYHDYLADLCATNHARPAMLAGAINEPACGRKMSSSGTTPLRQTMSRAAYRGCPTIPSSRATKASFVAHPSPASDTRHSVGRVRSVMRVDKLQSRGRSSSVAFTKNAETSPRAASEMSSSNTGGALLSRLRPINQGLNTRLRQSTRQLYQKDHLFRGVVKHSYARELLYRHHQESASQLPGGHDMVEALPQLPIMLPTTSAKLTAADSELSECPEHGAAAE</sequence>
<dbReference type="InterPro" id="IPR011047">
    <property type="entry name" value="Quinoprotein_ADH-like_sf"/>
</dbReference>
<gene>
    <name evidence="4" type="ORF">LtaPh_3310500</name>
</gene>
<dbReference type="SUPFAM" id="SSF50998">
    <property type="entry name" value="Quinoprotein alcohol dehydrogenase-like"/>
    <property type="match status" value="1"/>
</dbReference>
<feature type="compositionally biased region" description="Polar residues" evidence="3">
    <location>
        <begin position="1"/>
        <end position="17"/>
    </location>
</feature>
<name>A0A640KWE3_LEITA</name>
<feature type="region of interest" description="Disordered" evidence="3">
    <location>
        <begin position="1400"/>
        <end position="1437"/>
    </location>
</feature>
<keyword evidence="1" id="KW-0677">Repeat</keyword>
<keyword evidence="5" id="KW-1185">Reference proteome</keyword>
<evidence type="ECO:0008006" key="6">
    <source>
        <dbReference type="Google" id="ProtNLM"/>
    </source>
</evidence>
<dbReference type="OrthoDB" id="75172at2759"/>
<feature type="compositionally biased region" description="Low complexity" evidence="3">
    <location>
        <begin position="963"/>
        <end position="973"/>
    </location>
</feature>
<feature type="compositionally biased region" description="Pro residues" evidence="3">
    <location>
        <begin position="259"/>
        <end position="268"/>
    </location>
</feature>
<dbReference type="SMART" id="SM00320">
    <property type="entry name" value="WD40"/>
    <property type="match status" value="8"/>
</dbReference>
<feature type="region of interest" description="Disordered" evidence="3">
    <location>
        <begin position="531"/>
        <end position="573"/>
    </location>
</feature>
<feature type="compositionally biased region" description="Low complexity" evidence="3">
    <location>
        <begin position="52"/>
        <end position="78"/>
    </location>
</feature>
<feature type="compositionally biased region" description="Basic and acidic residues" evidence="3">
    <location>
        <begin position="532"/>
        <end position="543"/>
    </location>
</feature>
<feature type="region of interest" description="Disordered" evidence="3">
    <location>
        <begin position="44"/>
        <end position="78"/>
    </location>
</feature>
<dbReference type="PROSITE" id="PS50082">
    <property type="entry name" value="WD_REPEATS_2"/>
    <property type="match status" value="1"/>
</dbReference>
<evidence type="ECO:0000256" key="1">
    <source>
        <dbReference type="ARBA" id="ARBA00022737"/>
    </source>
</evidence>
<feature type="compositionally biased region" description="Basic and acidic residues" evidence="3">
    <location>
        <begin position="1418"/>
        <end position="1437"/>
    </location>
</feature>
<dbReference type="InterPro" id="IPR001680">
    <property type="entry name" value="WD40_rpt"/>
</dbReference>
<reference evidence="4" key="1">
    <citation type="submission" date="2019-11" db="EMBL/GenBank/DDBJ databases">
        <title>Leishmania tarentolae CDS.</title>
        <authorList>
            <person name="Goto Y."/>
            <person name="Yamagishi J."/>
        </authorList>
    </citation>
    <scope>NUCLEOTIDE SEQUENCE [LARGE SCALE GENOMIC DNA]</scope>
    <source>
        <strain evidence="4">Parrot Tar II</strain>
    </source>
</reference>
<proteinExistence type="predicted"/>